<dbReference type="PANTHER" id="PTHR47723:SF21">
    <property type="entry name" value="POLYNUCLEOTIDYL TRANSFERASE, RIBONUCLEASE H-LIKE SUPERFAMILY PROTEIN"/>
    <property type="match status" value="1"/>
</dbReference>
<feature type="domain" description="RNase H type-1" evidence="1">
    <location>
        <begin position="117"/>
        <end position="189"/>
    </location>
</feature>
<dbReference type="Pfam" id="PF13456">
    <property type="entry name" value="RVT_3"/>
    <property type="match status" value="1"/>
</dbReference>
<proteinExistence type="predicted"/>
<dbReference type="GO" id="GO:0004523">
    <property type="term" value="F:RNA-DNA hybrid ribonuclease activity"/>
    <property type="evidence" value="ECO:0007669"/>
    <property type="project" value="InterPro"/>
</dbReference>
<dbReference type="InterPro" id="IPR053151">
    <property type="entry name" value="RNase_H-like"/>
</dbReference>
<sequence length="196" mass="22214">MERNGRRIEVLTHHWLSHAPKFIADSIPGLRVIDLIDEDTRKWDKGKLSAISSLRTQMEILSIPLNHLDSRDTLIWMENKSQQFLVKWAYQLALRMHNRHVVEHSFARQDRTIWNQKAVGVGVVIQDDEGRLEAALSKKIPTPMGAVEAEAKAFETSLLFAMDVRVRDVILEGDLLVVYNALCNNSPPPTSIAAVV</sequence>
<name>A0AAW2DLD8_9ROSI</name>
<keyword evidence="3" id="KW-1185">Reference proteome</keyword>
<evidence type="ECO:0000313" key="3">
    <source>
        <dbReference type="Proteomes" id="UP001459277"/>
    </source>
</evidence>
<gene>
    <name evidence="2" type="ORF">SO802_006613</name>
</gene>
<protein>
    <recommendedName>
        <fullName evidence="1">RNase H type-1 domain-containing protein</fullName>
    </recommendedName>
</protein>
<dbReference type="EMBL" id="JAZDWU010000002">
    <property type="protein sequence ID" value="KAL0011505.1"/>
    <property type="molecule type" value="Genomic_DNA"/>
</dbReference>
<evidence type="ECO:0000259" key="1">
    <source>
        <dbReference type="Pfam" id="PF13456"/>
    </source>
</evidence>
<dbReference type="Proteomes" id="UP001459277">
    <property type="component" value="Unassembled WGS sequence"/>
</dbReference>
<organism evidence="2 3">
    <name type="scientific">Lithocarpus litseifolius</name>
    <dbReference type="NCBI Taxonomy" id="425828"/>
    <lineage>
        <taxon>Eukaryota</taxon>
        <taxon>Viridiplantae</taxon>
        <taxon>Streptophyta</taxon>
        <taxon>Embryophyta</taxon>
        <taxon>Tracheophyta</taxon>
        <taxon>Spermatophyta</taxon>
        <taxon>Magnoliopsida</taxon>
        <taxon>eudicotyledons</taxon>
        <taxon>Gunneridae</taxon>
        <taxon>Pentapetalae</taxon>
        <taxon>rosids</taxon>
        <taxon>fabids</taxon>
        <taxon>Fagales</taxon>
        <taxon>Fagaceae</taxon>
        <taxon>Lithocarpus</taxon>
    </lineage>
</organism>
<dbReference type="InterPro" id="IPR002156">
    <property type="entry name" value="RNaseH_domain"/>
</dbReference>
<evidence type="ECO:0000313" key="2">
    <source>
        <dbReference type="EMBL" id="KAL0011505.1"/>
    </source>
</evidence>
<reference evidence="2 3" key="1">
    <citation type="submission" date="2024-01" db="EMBL/GenBank/DDBJ databases">
        <title>A telomere-to-telomere, gap-free genome of sweet tea (Lithocarpus litseifolius).</title>
        <authorList>
            <person name="Zhou J."/>
        </authorList>
    </citation>
    <scope>NUCLEOTIDE SEQUENCE [LARGE SCALE GENOMIC DNA]</scope>
    <source>
        <strain evidence="2">Zhou-2022a</strain>
        <tissue evidence="2">Leaf</tissue>
    </source>
</reference>
<comment type="caution">
    <text evidence="2">The sequence shown here is derived from an EMBL/GenBank/DDBJ whole genome shotgun (WGS) entry which is preliminary data.</text>
</comment>
<dbReference type="AlphaFoldDB" id="A0AAW2DLD8"/>
<dbReference type="PANTHER" id="PTHR47723">
    <property type="entry name" value="OS05G0353850 PROTEIN"/>
    <property type="match status" value="1"/>
</dbReference>
<accession>A0AAW2DLD8</accession>
<dbReference type="GO" id="GO:0003676">
    <property type="term" value="F:nucleic acid binding"/>
    <property type="evidence" value="ECO:0007669"/>
    <property type="project" value="InterPro"/>
</dbReference>